<dbReference type="EMBL" id="JWZT01004031">
    <property type="protein sequence ID" value="KII65051.1"/>
    <property type="molecule type" value="Genomic_DNA"/>
</dbReference>
<organism evidence="1 2">
    <name type="scientific">Thelohanellus kitauei</name>
    <name type="common">Myxosporean</name>
    <dbReference type="NCBI Taxonomy" id="669202"/>
    <lineage>
        <taxon>Eukaryota</taxon>
        <taxon>Metazoa</taxon>
        <taxon>Cnidaria</taxon>
        <taxon>Myxozoa</taxon>
        <taxon>Myxosporea</taxon>
        <taxon>Bivalvulida</taxon>
        <taxon>Platysporina</taxon>
        <taxon>Myxobolidae</taxon>
        <taxon>Thelohanellus</taxon>
    </lineage>
</organism>
<gene>
    <name evidence="1" type="ORF">RF11_10772</name>
</gene>
<comment type="caution">
    <text evidence="1">The sequence shown here is derived from an EMBL/GenBank/DDBJ whole genome shotgun (WGS) entry which is preliminary data.</text>
</comment>
<reference evidence="1 2" key="1">
    <citation type="journal article" date="2014" name="Genome Biol. Evol.">
        <title>The genome of the myxosporean Thelohanellus kitauei shows adaptations to nutrient acquisition within its fish host.</title>
        <authorList>
            <person name="Yang Y."/>
            <person name="Xiong J."/>
            <person name="Zhou Z."/>
            <person name="Huo F."/>
            <person name="Miao W."/>
            <person name="Ran C."/>
            <person name="Liu Y."/>
            <person name="Zhang J."/>
            <person name="Feng J."/>
            <person name="Wang M."/>
            <person name="Wang M."/>
            <person name="Wang L."/>
            <person name="Yao B."/>
        </authorList>
    </citation>
    <scope>NUCLEOTIDE SEQUENCE [LARGE SCALE GENOMIC DNA]</scope>
    <source>
        <strain evidence="1">Wuqing</strain>
    </source>
</reference>
<name>A0A0C2MD17_THEKT</name>
<protein>
    <submittedName>
        <fullName evidence="1">Uncharacterized protein</fullName>
    </submittedName>
</protein>
<sequence length="166" mass="19113">MSGFVWPSFADRGVSSYWIVIIGSRRNAGDAYLENDASTYKLKIDISIQRGSIMDDLNRIMKFLIRIPSFQYSRPVVSDPESIPEFNFTLGRFGINHTYAQKAGMRTEEDRLVWSSKSADPLPRLIVGEPLSKPFNHESFTHNHFIGSKQILMLYQRVVHEEDTIR</sequence>
<dbReference type="Proteomes" id="UP000031668">
    <property type="component" value="Unassembled WGS sequence"/>
</dbReference>
<dbReference type="AlphaFoldDB" id="A0A0C2MD17"/>
<evidence type="ECO:0000313" key="1">
    <source>
        <dbReference type="EMBL" id="KII65051.1"/>
    </source>
</evidence>
<evidence type="ECO:0000313" key="2">
    <source>
        <dbReference type="Proteomes" id="UP000031668"/>
    </source>
</evidence>
<keyword evidence="2" id="KW-1185">Reference proteome</keyword>
<proteinExistence type="predicted"/>
<accession>A0A0C2MD17</accession>